<evidence type="ECO:0000256" key="5">
    <source>
        <dbReference type="ARBA" id="ARBA00022692"/>
    </source>
</evidence>
<dbReference type="GO" id="GO:0005886">
    <property type="term" value="C:plasma membrane"/>
    <property type="evidence" value="ECO:0007669"/>
    <property type="project" value="UniProtKB-SubCell"/>
</dbReference>
<dbReference type="EC" id="2.4.99.28" evidence="11"/>
<name>A0A7R6P5F5_9GAMM</name>
<keyword evidence="4 11" id="KW-0808">Transferase</keyword>
<evidence type="ECO:0000256" key="8">
    <source>
        <dbReference type="ARBA" id="ARBA00022989"/>
    </source>
</evidence>
<evidence type="ECO:0000313" key="14">
    <source>
        <dbReference type="Proteomes" id="UP000595663"/>
    </source>
</evidence>
<dbReference type="Pfam" id="PF00912">
    <property type="entry name" value="Transgly"/>
    <property type="match status" value="1"/>
</dbReference>
<dbReference type="InterPro" id="IPR023346">
    <property type="entry name" value="Lysozyme-like_dom_sf"/>
</dbReference>
<keyword evidence="14" id="KW-1185">Reference proteome</keyword>
<evidence type="ECO:0000256" key="1">
    <source>
        <dbReference type="ARBA" id="ARBA00022475"/>
    </source>
</evidence>
<gene>
    <name evidence="11 13" type="primary">mtgA</name>
    <name evidence="13" type="ORF">AMJAP_1679</name>
</gene>
<evidence type="ECO:0000256" key="6">
    <source>
        <dbReference type="ARBA" id="ARBA00022960"/>
    </source>
</evidence>
<dbReference type="Proteomes" id="UP000595663">
    <property type="component" value="Chromosome"/>
</dbReference>
<dbReference type="NCBIfam" id="TIGR02070">
    <property type="entry name" value="mono_pep_trsgly"/>
    <property type="match status" value="1"/>
</dbReference>
<dbReference type="GO" id="GO:0071555">
    <property type="term" value="P:cell wall organization"/>
    <property type="evidence" value="ECO:0007669"/>
    <property type="project" value="UniProtKB-KW"/>
</dbReference>
<comment type="subcellular location">
    <subcellularLocation>
        <location evidence="11">Cell inner membrane</location>
        <topology evidence="11">Single-pass membrane protein</topology>
    </subcellularLocation>
</comment>
<evidence type="ECO:0000259" key="12">
    <source>
        <dbReference type="Pfam" id="PF00912"/>
    </source>
</evidence>
<dbReference type="Gene3D" id="1.10.3810.10">
    <property type="entry name" value="Biosynthetic peptidoglycan transglycosylase-like"/>
    <property type="match status" value="1"/>
</dbReference>
<dbReference type="GO" id="GO:0016763">
    <property type="term" value="F:pentosyltransferase activity"/>
    <property type="evidence" value="ECO:0007669"/>
    <property type="project" value="InterPro"/>
</dbReference>
<evidence type="ECO:0000256" key="11">
    <source>
        <dbReference type="HAMAP-Rule" id="MF_00766"/>
    </source>
</evidence>
<comment type="pathway">
    <text evidence="11">Cell wall biogenesis; peptidoglycan biosynthesis.</text>
</comment>
<evidence type="ECO:0000256" key="9">
    <source>
        <dbReference type="ARBA" id="ARBA00023136"/>
    </source>
</evidence>
<organism evidence="13 14">
    <name type="scientific">Amphritea japonica ATCC BAA-1530</name>
    <dbReference type="NCBI Taxonomy" id="1278309"/>
    <lineage>
        <taxon>Bacteria</taxon>
        <taxon>Pseudomonadati</taxon>
        <taxon>Pseudomonadota</taxon>
        <taxon>Gammaproteobacteria</taxon>
        <taxon>Oceanospirillales</taxon>
        <taxon>Oceanospirillaceae</taxon>
        <taxon>Amphritea</taxon>
    </lineage>
</organism>
<dbReference type="SUPFAM" id="SSF53955">
    <property type="entry name" value="Lysozyme-like"/>
    <property type="match status" value="1"/>
</dbReference>
<evidence type="ECO:0000313" key="13">
    <source>
        <dbReference type="EMBL" id="BBB26274.1"/>
    </source>
</evidence>
<feature type="transmembrane region" description="Helical" evidence="11">
    <location>
        <begin position="23"/>
        <end position="45"/>
    </location>
</feature>
<dbReference type="InterPro" id="IPR036950">
    <property type="entry name" value="PBP_transglycosylase"/>
</dbReference>
<dbReference type="RefSeq" id="WP_019623307.1">
    <property type="nucleotide sequence ID" value="NZ_AP014545.1"/>
</dbReference>
<reference evidence="13 14" key="1">
    <citation type="journal article" date="2008" name="Int. J. Syst. Evol. Microbiol.">
        <title>Amphritea japonica sp. nov. and Amphritea balenae sp. nov., isolated from the sediment adjacent to sperm whale carcasses off Kagoshima, Japan.</title>
        <authorList>
            <person name="Miyazaki M."/>
            <person name="Nogi Y."/>
            <person name="Fujiwara Y."/>
            <person name="Kawato M."/>
            <person name="Nagahama T."/>
            <person name="Kubokawa K."/>
            <person name="Horikoshi K."/>
        </authorList>
    </citation>
    <scope>NUCLEOTIDE SEQUENCE [LARGE SCALE GENOMIC DNA]</scope>
    <source>
        <strain evidence="13 14">ATCC BAA-1530</strain>
    </source>
</reference>
<dbReference type="GO" id="GO:0009274">
    <property type="term" value="C:peptidoglycan-based cell wall"/>
    <property type="evidence" value="ECO:0007669"/>
    <property type="project" value="InterPro"/>
</dbReference>
<comment type="catalytic activity">
    <reaction evidence="11">
        <text>[GlcNAc-(1-&gt;4)-Mur2Ac(oyl-L-Ala-gamma-D-Glu-L-Lys-D-Ala-D-Ala)](n)-di-trans,octa-cis-undecaprenyl diphosphate + beta-D-GlcNAc-(1-&gt;4)-Mur2Ac(oyl-L-Ala-gamma-D-Glu-L-Lys-D-Ala-D-Ala)-di-trans,octa-cis-undecaprenyl diphosphate = [GlcNAc-(1-&gt;4)-Mur2Ac(oyl-L-Ala-gamma-D-Glu-L-Lys-D-Ala-D-Ala)](n+1)-di-trans,octa-cis-undecaprenyl diphosphate + di-trans,octa-cis-undecaprenyl diphosphate + H(+)</text>
        <dbReference type="Rhea" id="RHEA:23708"/>
        <dbReference type="Rhea" id="RHEA-COMP:9602"/>
        <dbReference type="Rhea" id="RHEA-COMP:9603"/>
        <dbReference type="ChEBI" id="CHEBI:15378"/>
        <dbReference type="ChEBI" id="CHEBI:58405"/>
        <dbReference type="ChEBI" id="CHEBI:60033"/>
        <dbReference type="ChEBI" id="CHEBI:78435"/>
        <dbReference type="EC" id="2.4.99.28"/>
    </reaction>
</comment>
<dbReference type="AlphaFoldDB" id="A0A7R6P5F5"/>
<dbReference type="PANTHER" id="PTHR30400:SF0">
    <property type="entry name" value="BIOSYNTHETIC PEPTIDOGLYCAN TRANSGLYCOSYLASE"/>
    <property type="match status" value="1"/>
</dbReference>
<keyword evidence="1 11" id="KW-1003">Cell membrane</keyword>
<dbReference type="UniPathway" id="UPA00219"/>
<dbReference type="GO" id="GO:0008955">
    <property type="term" value="F:peptidoglycan glycosyltransferase activity"/>
    <property type="evidence" value="ECO:0007669"/>
    <property type="project" value="UniProtKB-UniRule"/>
</dbReference>
<comment type="similarity">
    <text evidence="11">Belongs to the glycosyltransferase 51 family.</text>
</comment>
<keyword evidence="8 11" id="KW-1133">Transmembrane helix</keyword>
<protein>
    <recommendedName>
        <fullName evidence="11">Biosynthetic peptidoglycan transglycosylase</fullName>
        <ecNumber evidence="11">2.4.99.28</ecNumber>
    </recommendedName>
    <alternativeName>
        <fullName evidence="11">Glycan polymerase</fullName>
    </alternativeName>
    <alternativeName>
        <fullName evidence="11">Peptidoglycan glycosyltransferase MtgA</fullName>
        <shortName evidence="11">PGT</shortName>
    </alternativeName>
</protein>
<evidence type="ECO:0000256" key="2">
    <source>
        <dbReference type="ARBA" id="ARBA00022519"/>
    </source>
</evidence>
<dbReference type="HAMAP" id="MF_00766">
    <property type="entry name" value="PGT_MtgA"/>
    <property type="match status" value="1"/>
</dbReference>
<dbReference type="GO" id="GO:0008360">
    <property type="term" value="P:regulation of cell shape"/>
    <property type="evidence" value="ECO:0007669"/>
    <property type="project" value="UniProtKB-KW"/>
</dbReference>
<keyword evidence="3 11" id="KW-0328">Glycosyltransferase</keyword>
<dbReference type="InterPro" id="IPR011812">
    <property type="entry name" value="Pep_trsgly"/>
</dbReference>
<keyword evidence="5 11" id="KW-0812">Transmembrane</keyword>
<dbReference type="PANTHER" id="PTHR30400">
    <property type="entry name" value="MONOFUNCTIONAL BIOSYNTHETIC PEPTIDOGLYCAN TRANSGLYCOSYLASE"/>
    <property type="match status" value="1"/>
</dbReference>
<dbReference type="KEGG" id="ajp:AMJAP_1679"/>
<comment type="function">
    <text evidence="11">Peptidoglycan polymerase that catalyzes glycan chain elongation from lipid-linked precursors.</text>
</comment>
<proteinExistence type="inferred from homology"/>
<keyword evidence="6 11" id="KW-0133">Cell shape</keyword>
<keyword evidence="7 11" id="KW-0573">Peptidoglycan synthesis</keyword>
<keyword evidence="9 11" id="KW-0472">Membrane</keyword>
<feature type="domain" description="Glycosyl transferase family 51" evidence="12">
    <location>
        <begin position="66"/>
        <end position="232"/>
    </location>
</feature>
<dbReference type="EMBL" id="AP014545">
    <property type="protein sequence ID" value="BBB26274.1"/>
    <property type="molecule type" value="Genomic_DNA"/>
</dbReference>
<accession>A0A7R6P5F5</accession>
<dbReference type="OrthoDB" id="9766909at2"/>
<evidence type="ECO:0000256" key="4">
    <source>
        <dbReference type="ARBA" id="ARBA00022679"/>
    </source>
</evidence>
<keyword evidence="10 11" id="KW-0961">Cell wall biogenesis/degradation</keyword>
<keyword evidence="2 11" id="KW-0997">Cell inner membrane</keyword>
<dbReference type="InterPro" id="IPR001264">
    <property type="entry name" value="Glyco_trans_51"/>
</dbReference>
<sequence>MIHFFLLYRYLTLPVSRFSVRKWLIRSLLALVVLPVLLVLMLRFIDPAIWMWKIQRTLNPPKHYPAESHHQWVALEQIAPAMQLAVIAAEDQKFPHHWGLDFESISKAISNNQKGKGIKGASTLSQQAAKNLFLWPAKSYLRKGLEAGFTLLMETLWDKPRILEVYLNIVEFGPGIYGVEAASQAFFDKPAKNLTTTEAARLAAVLPNPYRMSAARPSSYVWQRTAWIKDQMRLLGTEHWHH</sequence>
<evidence type="ECO:0000256" key="10">
    <source>
        <dbReference type="ARBA" id="ARBA00023316"/>
    </source>
</evidence>
<evidence type="ECO:0000256" key="7">
    <source>
        <dbReference type="ARBA" id="ARBA00022984"/>
    </source>
</evidence>
<dbReference type="GO" id="GO:0009252">
    <property type="term" value="P:peptidoglycan biosynthetic process"/>
    <property type="evidence" value="ECO:0007669"/>
    <property type="project" value="UniProtKB-UniRule"/>
</dbReference>
<evidence type="ECO:0000256" key="3">
    <source>
        <dbReference type="ARBA" id="ARBA00022676"/>
    </source>
</evidence>